<comment type="subunit">
    <text evidence="4">Tetramer of two alpha and two beta subunits.</text>
</comment>
<dbReference type="GO" id="GO:0003723">
    <property type="term" value="F:RNA binding"/>
    <property type="evidence" value="ECO:0007669"/>
    <property type="project" value="InterPro"/>
</dbReference>
<dbReference type="InterPro" id="IPR020825">
    <property type="entry name" value="Phe-tRNA_synthase-like_B3/B4"/>
</dbReference>
<accession>A0A9W8E6X0</accession>
<dbReference type="GO" id="GO:0009328">
    <property type="term" value="C:phenylalanine-tRNA ligase complex"/>
    <property type="evidence" value="ECO:0007669"/>
    <property type="project" value="TreeGrafter"/>
</dbReference>
<dbReference type="Pfam" id="PF18262">
    <property type="entry name" value="PhetRS_B1"/>
    <property type="match status" value="1"/>
</dbReference>
<dbReference type="AlphaFoldDB" id="A0A9W8E6X0"/>
<dbReference type="InterPro" id="IPR005147">
    <property type="entry name" value="tRNA_synthase_B5-dom"/>
</dbReference>
<sequence length="365" mass="41156">MPTVNIDREQLYQALGREYTTDEFRELCFEFGIELEEDTSAKEMAVRMGAKVEGNEQLSERPVLKIDIPANRYDLLCFEGISRALNVYLGRTAVPTYRSVAPAGCPLERVVVRSETATVRPFIACAILRNVRFTQASYDSFIDLQEKLHQNICRKRTLASIGTHDLDTIQGPFTYEAVAPKDICFVPLNQTREVTGDGLMDFYEHDKHLGRYLHIIRDAPRYPVVYDQSRRVCSLPPIINGEHSKITLNTRNVFIECTATDLTKAKIVVNTVVAMFSQYCQEPFTVEPVEVEMPDGQVTVFPDMKPIRMVGHLDYINSAIGVQLSSDQIVNYLNRMSLPAALATESASTNEVLVDVPVTRSDILH</sequence>
<dbReference type="SUPFAM" id="SSF56037">
    <property type="entry name" value="PheT/TilS domain"/>
    <property type="match status" value="1"/>
</dbReference>
<evidence type="ECO:0000256" key="5">
    <source>
        <dbReference type="ARBA" id="ARBA00012814"/>
    </source>
</evidence>
<dbReference type="FunFam" id="3.50.40.10:FF:000002">
    <property type="entry name" value="phenylalanine--tRNA ligase beta subunit"/>
    <property type="match status" value="1"/>
</dbReference>
<dbReference type="GO" id="GO:0005524">
    <property type="term" value="F:ATP binding"/>
    <property type="evidence" value="ECO:0007669"/>
    <property type="project" value="UniProtKB-KW"/>
</dbReference>
<evidence type="ECO:0000256" key="15">
    <source>
        <dbReference type="ARBA" id="ARBA00049255"/>
    </source>
</evidence>
<keyword evidence="9" id="KW-0547">Nucleotide-binding</keyword>
<keyword evidence="6" id="KW-0963">Cytoplasm</keyword>
<comment type="cofactor">
    <cofactor evidence="1">
        <name>Mg(2+)</name>
        <dbReference type="ChEBI" id="CHEBI:18420"/>
    </cofactor>
</comment>
<proteinExistence type="inferred from homology"/>
<comment type="catalytic activity">
    <reaction evidence="15">
        <text>tRNA(Phe) + L-phenylalanine + ATP = L-phenylalanyl-tRNA(Phe) + AMP + diphosphate + H(+)</text>
        <dbReference type="Rhea" id="RHEA:19413"/>
        <dbReference type="Rhea" id="RHEA-COMP:9668"/>
        <dbReference type="Rhea" id="RHEA-COMP:9699"/>
        <dbReference type="ChEBI" id="CHEBI:15378"/>
        <dbReference type="ChEBI" id="CHEBI:30616"/>
        <dbReference type="ChEBI" id="CHEBI:33019"/>
        <dbReference type="ChEBI" id="CHEBI:58095"/>
        <dbReference type="ChEBI" id="CHEBI:78442"/>
        <dbReference type="ChEBI" id="CHEBI:78531"/>
        <dbReference type="ChEBI" id="CHEBI:456215"/>
        <dbReference type="EC" id="6.1.1.20"/>
    </reaction>
</comment>
<dbReference type="Gene3D" id="3.30.56.10">
    <property type="match status" value="2"/>
</dbReference>
<dbReference type="SUPFAM" id="SSF46955">
    <property type="entry name" value="Putative DNA-binding domain"/>
    <property type="match status" value="2"/>
</dbReference>
<evidence type="ECO:0000256" key="8">
    <source>
        <dbReference type="ARBA" id="ARBA00022723"/>
    </source>
</evidence>
<dbReference type="Proteomes" id="UP001151582">
    <property type="component" value="Unassembled WGS sequence"/>
</dbReference>
<evidence type="ECO:0000256" key="9">
    <source>
        <dbReference type="ARBA" id="ARBA00022741"/>
    </source>
</evidence>
<keyword evidence="10" id="KW-0067">ATP-binding</keyword>
<evidence type="ECO:0000259" key="16">
    <source>
        <dbReference type="PROSITE" id="PS51483"/>
    </source>
</evidence>
<dbReference type="InterPro" id="IPR040659">
    <property type="entry name" value="PhetRS_B1"/>
</dbReference>
<dbReference type="InterPro" id="IPR045060">
    <property type="entry name" value="Phe-tRNA-ligase_IIc_bsu"/>
</dbReference>
<evidence type="ECO:0000256" key="1">
    <source>
        <dbReference type="ARBA" id="ARBA00001946"/>
    </source>
</evidence>
<dbReference type="InterPro" id="IPR005146">
    <property type="entry name" value="B3/B4_tRNA-bd"/>
</dbReference>
<evidence type="ECO:0000256" key="13">
    <source>
        <dbReference type="ARBA" id="ARBA00023146"/>
    </source>
</evidence>
<dbReference type="GO" id="GO:0006432">
    <property type="term" value="P:phenylalanyl-tRNA aminoacylation"/>
    <property type="evidence" value="ECO:0007669"/>
    <property type="project" value="InterPro"/>
</dbReference>
<evidence type="ECO:0000256" key="12">
    <source>
        <dbReference type="ARBA" id="ARBA00022917"/>
    </source>
</evidence>
<evidence type="ECO:0000256" key="7">
    <source>
        <dbReference type="ARBA" id="ARBA00022598"/>
    </source>
</evidence>
<feature type="domain" description="B5" evidence="16">
    <location>
        <begin position="304"/>
        <end position="365"/>
    </location>
</feature>
<keyword evidence="7 17" id="KW-0436">Ligase</keyword>
<dbReference type="PANTHER" id="PTHR10947">
    <property type="entry name" value="PHENYLALANYL-TRNA SYNTHETASE BETA CHAIN AND LEUCINE-RICH REPEAT-CONTAINING PROTEIN 47"/>
    <property type="match status" value="1"/>
</dbReference>
<dbReference type="PANTHER" id="PTHR10947:SF0">
    <property type="entry name" value="PHENYLALANINE--TRNA LIGASE BETA SUBUNIT"/>
    <property type="match status" value="1"/>
</dbReference>
<evidence type="ECO:0000313" key="18">
    <source>
        <dbReference type="Proteomes" id="UP001151582"/>
    </source>
</evidence>
<dbReference type="InterPro" id="IPR009061">
    <property type="entry name" value="DNA-bd_dom_put_sf"/>
</dbReference>
<dbReference type="GO" id="GO:0000287">
    <property type="term" value="F:magnesium ion binding"/>
    <property type="evidence" value="ECO:0007669"/>
    <property type="project" value="InterPro"/>
</dbReference>
<organism evidence="17 18">
    <name type="scientific">Dimargaris verticillata</name>
    <dbReference type="NCBI Taxonomy" id="2761393"/>
    <lineage>
        <taxon>Eukaryota</taxon>
        <taxon>Fungi</taxon>
        <taxon>Fungi incertae sedis</taxon>
        <taxon>Zoopagomycota</taxon>
        <taxon>Kickxellomycotina</taxon>
        <taxon>Dimargaritomycetes</taxon>
        <taxon>Dimargaritales</taxon>
        <taxon>Dimargaritaceae</taxon>
        <taxon>Dimargaris</taxon>
    </lineage>
</organism>
<dbReference type="GO" id="GO:0004826">
    <property type="term" value="F:phenylalanine-tRNA ligase activity"/>
    <property type="evidence" value="ECO:0007669"/>
    <property type="project" value="UniProtKB-EC"/>
</dbReference>
<keyword evidence="13" id="KW-0030">Aminoacyl-tRNA synthetase</keyword>
<evidence type="ECO:0000313" key="17">
    <source>
        <dbReference type="EMBL" id="KAJ1974381.1"/>
    </source>
</evidence>
<evidence type="ECO:0000256" key="4">
    <source>
        <dbReference type="ARBA" id="ARBA00011209"/>
    </source>
</evidence>
<evidence type="ECO:0000256" key="3">
    <source>
        <dbReference type="ARBA" id="ARBA00007438"/>
    </source>
</evidence>
<protein>
    <recommendedName>
        <fullName evidence="5">phenylalanine--tRNA ligase</fullName>
        <ecNumber evidence="5">6.1.1.20</ecNumber>
    </recommendedName>
    <alternativeName>
        <fullName evidence="14">Phenylalanyl-tRNA synthetase beta subunit</fullName>
    </alternativeName>
</protein>
<keyword evidence="8" id="KW-0479">Metal-binding</keyword>
<dbReference type="SMART" id="SM00873">
    <property type="entry name" value="B3_4"/>
    <property type="match status" value="1"/>
</dbReference>
<comment type="similarity">
    <text evidence="3">Belongs to the phenylalanyl-tRNA synthetase beta subunit family. Type 2 subfamily.</text>
</comment>
<evidence type="ECO:0000256" key="10">
    <source>
        <dbReference type="ARBA" id="ARBA00022840"/>
    </source>
</evidence>
<dbReference type="Gene3D" id="3.50.40.10">
    <property type="entry name" value="Phenylalanyl-trna Synthetase, Chain B, domain 3"/>
    <property type="match status" value="1"/>
</dbReference>
<keyword evidence="11" id="KW-0460">Magnesium</keyword>
<evidence type="ECO:0000256" key="2">
    <source>
        <dbReference type="ARBA" id="ARBA00004496"/>
    </source>
</evidence>
<name>A0A9W8E6X0_9FUNG</name>
<evidence type="ECO:0000256" key="11">
    <source>
        <dbReference type="ARBA" id="ARBA00022842"/>
    </source>
</evidence>
<keyword evidence="12" id="KW-0648">Protein biosynthesis</keyword>
<dbReference type="InterPro" id="IPR004531">
    <property type="entry name" value="Phe-tRNA-synth_IIc_bsu_arc_euk"/>
</dbReference>
<dbReference type="PROSITE" id="PS51483">
    <property type="entry name" value="B5"/>
    <property type="match status" value="1"/>
</dbReference>
<gene>
    <name evidence="17" type="primary">FRS1_1</name>
    <name evidence="17" type="ORF">H4R34_004735</name>
</gene>
<feature type="non-terminal residue" evidence="17">
    <location>
        <position position="365"/>
    </location>
</feature>
<dbReference type="OrthoDB" id="1698572at2759"/>
<keyword evidence="18" id="KW-1185">Reference proteome</keyword>
<reference evidence="17" key="1">
    <citation type="submission" date="2022-07" db="EMBL/GenBank/DDBJ databases">
        <title>Phylogenomic reconstructions and comparative analyses of Kickxellomycotina fungi.</title>
        <authorList>
            <person name="Reynolds N.K."/>
            <person name="Stajich J.E."/>
            <person name="Barry K."/>
            <person name="Grigoriev I.V."/>
            <person name="Crous P."/>
            <person name="Smith M.E."/>
        </authorList>
    </citation>
    <scope>NUCLEOTIDE SEQUENCE</scope>
    <source>
        <strain evidence="17">RSA 567</strain>
    </source>
</reference>
<comment type="caution">
    <text evidence="17">The sequence shown here is derived from an EMBL/GenBank/DDBJ whole genome shotgun (WGS) entry which is preliminary data.</text>
</comment>
<evidence type="ECO:0000256" key="6">
    <source>
        <dbReference type="ARBA" id="ARBA00022490"/>
    </source>
</evidence>
<dbReference type="NCBIfam" id="TIGR00471">
    <property type="entry name" value="pheT_arch"/>
    <property type="match status" value="1"/>
</dbReference>
<dbReference type="EC" id="6.1.1.20" evidence="5"/>
<evidence type="ECO:0000256" key="14">
    <source>
        <dbReference type="ARBA" id="ARBA00033189"/>
    </source>
</evidence>
<dbReference type="EMBL" id="JANBQB010000662">
    <property type="protein sequence ID" value="KAJ1974381.1"/>
    <property type="molecule type" value="Genomic_DNA"/>
</dbReference>
<comment type="subcellular location">
    <subcellularLocation>
        <location evidence="2">Cytoplasm</location>
    </subcellularLocation>
</comment>
<dbReference type="Pfam" id="PF03484">
    <property type="entry name" value="B5"/>
    <property type="match status" value="1"/>
</dbReference>
<dbReference type="Pfam" id="PF03483">
    <property type="entry name" value="B3_4"/>
    <property type="match status" value="1"/>
</dbReference>